<comment type="caution">
    <text evidence="2">The sequence shown here is derived from an EMBL/GenBank/DDBJ whole genome shotgun (WGS) entry which is preliminary data.</text>
</comment>
<proteinExistence type="predicted"/>
<feature type="region of interest" description="Disordered" evidence="1">
    <location>
        <begin position="47"/>
        <end position="72"/>
    </location>
</feature>
<dbReference type="AlphaFoldDB" id="A0A9P0QU14"/>
<feature type="compositionally biased region" description="Low complexity" evidence="1">
    <location>
        <begin position="171"/>
        <end position="188"/>
    </location>
</feature>
<gene>
    <name evidence="2" type="ORF">CLIB1423_20S00540</name>
</gene>
<feature type="region of interest" description="Disordered" evidence="1">
    <location>
        <begin position="167"/>
        <end position="196"/>
    </location>
</feature>
<feature type="compositionally biased region" description="Low complexity" evidence="1">
    <location>
        <begin position="114"/>
        <end position="136"/>
    </location>
</feature>
<evidence type="ECO:0000256" key="1">
    <source>
        <dbReference type="SAM" id="MobiDB-lite"/>
    </source>
</evidence>
<evidence type="ECO:0000313" key="3">
    <source>
        <dbReference type="Proteomes" id="UP000837801"/>
    </source>
</evidence>
<organism evidence="2 3">
    <name type="scientific">[Candida] railenensis</name>
    <dbReference type="NCBI Taxonomy" id="45579"/>
    <lineage>
        <taxon>Eukaryota</taxon>
        <taxon>Fungi</taxon>
        <taxon>Dikarya</taxon>
        <taxon>Ascomycota</taxon>
        <taxon>Saccharomycotina</taxon>
        <taxon>Pichiomycetes</taxon>
        <taxon>Debaryomycetaceae</taxon>
        <taxon>Kurtzmaniella</taxon>
    </lineage>
</organism>
<dbReference type="OrthoDB" id="3980909at2759"/>
<dbReference type="Proteomes" id="UP000837801">
    <property type="component" value="Unassembled WGS sequence"/>
</dbReference>
<protein>
    <submittedName>
        <fullName evidence="2">Uncharacterized protein</fullName>
    </submittedName>
</protein>
<name>A0A9P0QU14_9ASCO</name>
<dbReference type="EMBL" id="CAKXYY010000020">
    <property type="protein sequence ID" value="CAH2354948.1"/>
    <property type="molecule type" value="Genomic_DNA"/>
</dbReference>
<reference evidence="2" key="1">
    <citation type="submission" date="2022-03" db="EMBL/GenBank/DDBJ databases">
        <authorList>
            <person name="Legras J.-L."/>
            <person name="Devillers H."/>
            <person name="Grondin C."/>
        </authorList>
    </citation>
    <scope>NUCLEOTIDE SEQUENCE</scope>
    <source>
        <strain evidence="2">CLIB 1423</strain>
    </source>
</reference>
<accession>A0A9P0QU14</accession>
<keyword evidence="3" id="KW-1185">Reference proteome</keyword>
<evidence type="ECO:0000313" key="2">
    <source>
        <dbReference type="EMBL" id="CAH2354948.1"/>
    </source>
</evidence>
<sequence length="269" mass="30717">MKYNPIERNMEEEKMVKRRKVQPIKEMVSYMDPVEKLLAFANRTEDDFLNMQSSEEQEQQEHDEGVETTTPQFNIKRMMDDNLKLYYSQLRSPKTDTDNSFASLNIPENHGGENSYPNSNNVKSSSSNSSNANTTPVSAVPFFRTVNFNPKPASTYTFDEYLSYDEEECESPLSNPDSSIDSPLNSSSDSEDSPIMAKTKLSSPFSNFNFNKKMSFHYRRNDNLNLSLNQSSQPESMDVFKALNKRCILNGKASEMVSTGNLLINDFFL</sequence>
<feature type="region of interest" description="Disordered" evidence="1">
    <location>
        <begin position="94"/>
        <end position="136"/>
    </location>
</feature>